<evidence type="ECO:0000313" key="1">
    <source>
        <dbReference type="EMBL" id="CAI6341909.1"/>
    </source>
</evidence>
<organism evidence="1 2">
    <name type="scientific">Periconia digitata</name>
    <dbReference type="NCBI Taxonomy" id="1303443"/>
    <lineage>
        <taxon>Eukaryota</taxon>
        <taxon>Fungi</taxon>
        <taxon>Dikarya</taxon>
        <taxon>Ascomycota</taxon>
        <taxon>Pezizomycotina</taxon>
        <taxon>Dothideomycetes</taxon>
        <taxon>Pleosporomycetidae</taxon>
        <taxon>Pleosporales</taxon>
        <taxon>Massarineae</taxon>
        <taxon>Periconiaceae</taxon>
        <taxon>Periconia</taxon>
    </lineage>
</organism>
<keyword evidence="2" id="KW-1185">Reference proteome</keyword>
<proteinExistence type="predicted"/>
<dbReference type="Proteomes" id="UP001152607">
    <property type="component" value="Unassembled WGS sequence"/>
</dbReference>
<protein>
    <submittedName>
        <fullName evidence="1">Uncharacterized protein</fullName>
    </submittedName>
</protein>
<sequence length="47" mass="5658">MTDCRERRYFLDLDNNTCVSTLVVPRIASHRIMQGTRYNYTHTENCY</sequence>
<dbReference type="EMBL" id="CAOQHR010000012">
    <property type="protein sequence ID" value="CAI6341909.1"/>
    <property type="molecule type" value="Genomic_DNA"/>
</dbReference>
<name>A0A9W4UUW5_9PLEO</name>
<reference evidence="1" key="1">
    <citation type="submission" date="2023-01" db="EMBL/GenBank/DDBJ databases">
        <authorList>
            <person name="Van Ghelder C."/>
            <person name="Rancurel C."/>
        </authorList>
    </citation>
    <scope>NUCLEOTIDE SEQUENCE</scope>
    <source>
        <strain evidence="1">CNCM I-4278</strain>
    </source>
</reference>
<comment type="caution">
    <text evidence="1">The sequence shown here is derived from an EMBL/GenBank/DDBJ whole genome shotgun (WGS) entry which is preliminary data.</text>
</comment>
<accession>A0A9W4UUW5</accession>
<dbReference type="AlphaFoldDB" id="A0A9W4UUW5"/>
<gene>
    <name evidence="1" type="ORF">PDIGIT_LOCUS15109</name>
</gene>
<evidence type="ECO:0000313" key="2">
    <source>
        <dbReference type="Proteomes" id="UP001152607"/>
    </source>
</evidence>